<dbReference type="RefSeq" id="WP_195738961.1">
    <property type="nucleotide sequence ID" value="NZ_JADMQL010000009.1"/>
</dbReference>
<organism evidence="2 3">
    <name type="scientific">Bacteroides cellulosilyticus</name>
    <dbReference type="NCBI Taxonomy" id="246787"/>
    <lineage>
        <taxon>Bacteria</taxon>
        <taxon>Pseudomonadati</taxon>
        <taxon>Bacteroidota</taxon>
        <taxon>Bacteroidia</taxon>
        <taxon>Bacteroidales</taxon>
        <taxon>Bacteroidaceae</taxon>
        <taxon>Bacteroides</taxon>
    </lineage>
</organism>
<dbReference type="InterPro" id="IPR045619">
    <property type="entry name" value="DUF6443"/>
</dbReference>
<dbReference type="Gene3D" id="2.180.10.10">
    <property type="entry name" value="RHS repeat-associated core"/>
    <property type="match status" value="1"/>
</dbReference>
<dbReference type="NCBIfam" id="TIGR03696">
    <property type="entry name" value="Rhs_assc_core"/>
    <property type="match status" value="1"/>
</dbReference>
<protein>
    <submittedName>
        <fullName evidence="2">DUF6443 domain-containing protein</fullName>
    </submittedName>
</protein>
<dbReference type="InterPro" id="IPR050708">
    <property type="entry name" value="T6SS_VgrG/RHS"/>
</dbReference>
<proteinExistence type="predicted"/>
<evidence type="ECO:0000313" key="2">
    <source>
        <dbReference type="EMBL" id="MDT4512533.1"/>
    </source>
</evidence>
<name>A0AAW8VJ86_9BACE</name>
<reference evidence="2" key="1">
    <citation type="submission" date="2023-08" db="EMBL/GenBank/DDBJ databases">
        <title>Reintroducing virulent viruses to syntetic microbiomes.</title>
        <authorList>
            <person name="Wilde J."/>
            <person name="Boyes R."/>
            <person name="Robinson A.V."/>
            <person name="Daisley B.A."/>
            <person name="Allen-Vercoe E."/>
        </authorList>
    </citation>
    <scope>NUCLEOTIDE SEQUENCE</scope>
    <source>
        <strain evidence="2">225I_12FAA</strain>
    </source>
</reference>
<dbReference type="EMBL" id="JAVSNH010000001">
    <property type="protein sequence ID" value="MDT4512533.1"/>
    <property type="molecule type" value="Genomic_DNA"/>
</dbReference>
<evidence type="ECO:0000313" key="3">
    <source>
        <dbReference type="Proteomes" id="UP001266995"/>
    </source>
</evidence>
<dbReference type="PANTHER" id="PTHR32305">
    <property type="match status" value="1"/>
</dbReference>
<dbReference type="Proteomes" id="UP001266995">
    <property type="component" value="Unassembled WGS sequence"/>
</dbReference>
<feature type="domain" description="DUF6443" evidence="1">
    <location>
        <begin position="30"/>
        <end position="147"/>
    </location>
</feature>
<sequence length="1085" mass="122161">MNKFLFAFGFLLTLCNPIYPQEATQNYIRTRVMLNESGSSYMDEIVYYDGLGRPFQTVQKGITPSLQSLISLQEYDEVGRKGKSWLPVTSASHYMGSADVISSAPGNYNNDSHPYHQPVYESSPLNRIIQQYGPGADWYSGHPVATEYLANTTVSPLHCINYSVNSSGGLVNNGNYVATQLYVTKVTDEDGNVGYTFIDKLERTVLTRQMKDNITHDTYYVYDDYGNLCFVLQPMYQESTNLSLYAFQYKYDSRNRCIEKKLPGADAIKYVYDLADNLVFSQDGNQRVASLWTFYLYDKFQRLTVKGVCSNTNTSSASSSVVTCTRVNSNTGLGNSGYTSSFSLTSPVAHQVNYYDTYDFRALTGFTNATYFPVASVNAKGYLTGSVTAILESGTKLYSANYYDKRGRVTKSVSGNHLGGYETTNTTYTFTGKPLIIQHIHTISKNGTQAGTQTEIYTYTYDHAERVTKTQYALNGNIVTLATNTYDNLGRLLTKSPHGSSINKLTYTYNLRDWLTEIKSAKFTQNLYYNTGNNTACYNGNISSMTWKSGTESATRGYKFTYDNLNRMKNAVYGEGATISANAGRFSENITGYDRNGNITSLQRYGKSSGTAYGIIDNLTIAYTGNQLKYANDAATDPLYNGAFNFVDGSNSTGNEYIFDRNGNLQQDYNKKISKIQYNQLNLPSTQQFTNGNRADYLYGADGVKRRVTHKTAIANISVPMGQIKELTSGQVSQTHTTDYCGNMIYENGNLSKILTEEGFVTVSGTTPTYHYYLKDHQGNNRVVLHQNGTTVEQVNHYYPFGGLFGEGTATSNQAYKYNGKELDRMHGLDWYDYGARMSDAVLGRFMSIDPSAESYYNNSLYAYCGNNPITRIDPDGRDWYKYIDKNGEWKCEWRDDVHNQEDVERINSEAKYFGLTYRADGMYYSLFGQILSLNTKEGKATEKLDQAIIEHVDYLKRSQSDFESKEQMTDFDIGEYAKTSALGLTENIYFNFEYGTTNATGTAYYYLIGKGYSNKGTFEGWTAANTYLYNSNRGAGSMKAGYNLRFVRSGGSNKNWNARIVFTSESVKEQLYNVFRNLFYYESK</sequence>
<gene>
    <name evidence="2" type="ORF">RO785_16305</name>
</gene>
<dbReference type="AlphaFoldDB" id="A0AAW8VJ86"/>
<accession>A0AAW8VJ86</accession>
<dbReference type="InterPro" id="IPR022385">
    <property type="entry name" value="Rhs_assc_core"/>
</dbReference>
<dbReference type="PANTHER" id="PTHR32305:SF15">
    <property type="entry name" value="PROTEIN RHSA-RELATED"/>
    <property type="match status" value="1"/>
</dbReference>
<comment type="caution">
    <text evidence="2">The sequence shown here is derived from an EMBL/GenBank/DDBJ whole genome shotgun (WGS) entry which is preliminary data.</text>
</comment>
<evidence type="ECO:0000259" key="1">
    <source>
        <dbReference type="Pfam" id="PF20041"/>
    </source>
</evidence>
<dbReference type="Pfam" id="PF20041">
    <property type="entry name" value="DUF6443"/>
    <property type="match status" value="1"/>
</dbReference>